<sequence length="166" mass="18389">MGDQADLGEQDDIETQLQSVRLGLTRLQRLLSSRRVHAGMAGAARVVLPQQAMNVLRALGDREPLPVGDLARAARMDTGAVSRQIRVLEEEGLVERRSSPQHGSIVLVEATPEGRAMAQRFERVRGAQLSRALMEWTPEERKQLGELMLRLVDDLQATPYLQADGD</sequence>
<evidence type="ECO:0000313" key="8">
    <source>
        <dbReference type="EMBL" id="CAB5078191.1"/>
    </source>
</evidence>
<gene>
    <name evidence="4" type="ORF">UFOPK1762_00902</name>
    <name evidence="5" type="ORF">UFOPK1906_00362</name>
    <name evidence="6" type="ORF">UFOPK2969_00103</name>
    <name evidence="2" type="ORF">UFOPK3331_00470</name>
    <name evidence="7" type="ORF">UFOPK3785_00212</name>
    <name evidence="3" type="ORF">UFOPK4201_00447</name>
    <name evidence="8" type="ORF">UFOPK4371_01390</name>
</gene>
<organism evidence="2">
    <name type="scientific">freshwater metagenome</name>
    <dbReference type="NCBI Taxonomy" id="449393"/>
    <lineage>
        <taxon>unclassified sequences</taxon>
        <taxon>metagenomes</taxon>
        <taxon>ecological metagenomes</taxon>
    </lineage>
</organism>
<dbReference type="EMBL" id="CAFBRD010000088">
    <property type="protein sequence ID" value="CAB5078191.1"/>
    <property type="molecule type" value="Genomic_DNA"/>
</dbReference>
<dbReference type="InterPro" id="IPR000835">
    <property type="entry name" value="HTH_MarR-typ"/>
</dbReference>
<dbReference type="EMBL" id="CAFAAD010000004">
    <property type="protein sequence ID" value="CAB4781262.1"/>
    <property type="molecule type" value="Genomic_DNA"/>
</dbReference>
<dbReference type="PANTHER" id="PTHR33164">
    <property type="entry name" value="TRANSCRIPTIONAL REGULATOR, MARR FAMILY"/>
    <property type="match status" value="1"/>
</dbReference>
<dbReference type="PANTHER" id="PTHR33164:SF57">
    <property type="entry name" value="MARR-FAMILY TRANSCRIPTIONAL REGULATOR"/>
    <property type="match status" value="1"/>
</dbReference>
<reference evidence="2" key="1">
    <citation type="submission" date="2020-05" db="EMBL/GenBank/DDBJ databases">
        <authorList>
            <person name="Chiriac C."/>
            <person name="Salcher M."/>
            <person name="Ghai R."/>
            <person name="Kavagutti S V."/>
        </authorList>
    </citation>
    <scope>NUCLEOTIDE SEQUENCE</scope>
</reference>
<dbReference type="EMBL" id="CAEZVC010000012">
    <property type="protein sequence ID" value="CAB4615813.1"/>
    <property type="molecule type" value="Genomic_DNA"/>
</dbReference>
<dbReference type="SUPFAM" id="SSF46785">
    <property type="entry name" value="Winged helix' DNA-binding domain"/>
    <property type="match status" value="1"/>
</dbReference>
<dbReference type="SMART" id="SM00347">
    <property type="entry name" value="HTH_MARR"/>
    <property type="match status" value="1"/>
</dbReference>
<evidence type="ECO:0000313" key="4">
    <source>
        <dbReference type="EMBL" id="CAB4584707.1"/>
    </source>
</evidence>
<dbReference type="PROSITE" id="PS50995">
    <property type="entry name" value="HTH_MARR_2"/>
    <property type="match status" value="1"/>
</dbReference>
<evidence type="ECO:0000313" key="2">
    <source>
        <dbReference type="EMBL" id="CAB4334507.1"/>
    </source>
</evidence>
<accession>A0A6J5Z021</accession>
<dbReference type="EMBL" id="CAEZTY010000027">
    <property type="protein sequence ID" value="CAB4584707.1"/>
    <property type="molecule type" value="Genomic_DNA"/>
</dbReference>
<dbReference type="InterPro" id="IPR036390">
    <property type="entry name" value="WH_DNA-bd_sf"/>
</dbReference>
<dbReference type="InterPro" id="IPR036388">
    <property type="entry name" value="WH-like_DNA-bd_sf"/>
</dbReference>
<dbReference type="AlphaFoldDB" id="A0A6J5Z021"/>
<dbReference type="Pfam" id="PF12802">
    <property type="entry name" value="MarR_2"/>
    <property type="match status" value="1"/>
</dbReference>
<dbReference type="GO" id="GO:0006950">
    <property type="term" value="P:response to stress"/>
    <property type="evidence" value="ECO:0007669"/>
    <property type="project" value="TreeGrafter"/>
</dbReference>
<evidence type="ECO:0000313" key="7">
    <source>
        <dbReference type="EMBL" id="CAB4941372.1"/>
    </source>
</evidence>
<feature type="domain" description="HTH marR-type" evidence="1">
    <location>
        <begin position="10"/>
        <end position="153"/>
    </location>
</feature>
<name>A0A6J5Z021_9ZZZZ</name>
<dbReference type="InterPro" id="IPR011991">
    <property type="entry name" value="ArsR-like_HTH"/>
</dbReference>
<dbReference type="EMBL" id="CAEUNJ010000013">
    <property type="protein sequence ID" value="CAB4370828.1"/>
    <property type="molecule type" value="Genomic_DNA"/>
</dbReference>
<dbReference type="GO" id="GO:0003700">
    <property type="term" value="F:DNA-binding transcription factor activity"/>
    <property type="evidence" value="ECO:0007669"/>
    <property type="project" value="InterPro"/>
</dbReference>
<dbReference type="EMBL" id="CAESAL010000010">
    <property type="protein sequence ID" value="CAB4334507.1"/>
    <property type="molecule type" value="Genomic_DNA"/>
</dbReference>
<dbReference type="CDD" id="cd00090">
    <property type="entry name" value="HTH_ARSR"/>
    <property type="match status" value="1"/>
</dbReference>
<evidence type="ECO:0000313" key="6">
    <source>
        <dbReference type="EMBL" id="CAB4781262.1"/>
    </source>
</evidence>
<proteinExistence type="predicted"/>
<evidence type="ECO:0000259" key="1">
    <source>
        <dbReference type="PROSITE" id="PS50995"/>
    </source>
</evidence>
<dbReference type="InterPro" id="IPR039422">
    <property type="entry name" value="MarR/SlyA-like"/>
</dbReference>
<dbReference type="EMBL" id="CAFBNJ010000006">
    <property type="protein sequence ID" value="CAB4941372.1"/>
    <property type="molecule type" value="Genomic_DNA"/>
</dbReference>
<evidence type="ECO:0000313" key="5">
    <source>
        <dbReference type="EMBL" id="CAB4615813.1"/>
    </source>
</evidence>
<protein>
    <submittedName>
        <fullName evidence="2">Unannotated protein</fullName>
    </submittedName>
</protein>
<evidence type="ECO:0000313" key="3">
    <source>
        <dbReference type="EMBL" id="CAB4370828.1"/>
    </source>
</evidence>
<dbReference type="Gene3D" id="1.10.10.10">
    <property type="entry name" value="Winged helix-like DNA-binding domain superfamily/Winged helix DNA-binding domain"/>
    <property type="match status" value="1"/>
</dbReference>